<dbReference type="PATRIC" id="fig|1121335.3.peg.1033"/>
<gene>
    <name evidence="1" type="ordered locus">Cst_c10560</name>
</gene>
<reference evidence="1 2" key="1">
    <citation type="journal article" date="2013" name="Genome Announc.">
        <title>Complete genome sequence of Clostridium stercorarium subsp. stercorarium strain DSM 8532, a thermophilic degrader of plant cell wall fibers.</title>
        <authorList>
            <person name="Poehlein A."/>
            <person name="Zverlov V.V."/>
            <person name="Daniel R."/>
            <person name="Schwarz W.H."/>
            <person name="Liebl W."/>
        </authorList>
    </citation>
    <scope>NUCLEOTIDE SEQUENCE [LARGE SCALE GENOMIC DNA]</scope>
    <source>
        <strain evidence="2">ATCC 35414 / DSM 8532 / NCIMB 11754</strain>
    </source>
</reference>
<name>L7VN11_THES1</name>
<organism evidence="1 2">
    <name type="scientific">Thermoclostridium stercorarium (strain ATCC 35414 / DSM 8532 / NCIMB 11754)</name>
    <name type="common">Clostridium stercorarium</name>
    <dbReference type="NCBI Taxonomy" id="1121335"/>
    <lineage>
        <taxon>Bacteria</taxon>
        <taxon>Bacillati</taxon>
        <taxon>Bacillota</taxon>
        <taxon>Clostridia</taxon>
        <taxon>Eubacteriales</taxon>
        <taxon>Oscillospiraceae</taxon>
        <taxon>Thermoclostridium</taxon>
    </lineage>
</organism>
<evidence type="ECO:0000313" key="1">
    <source>
        <dbReference type="EMBL" id="AGC68054.1"/>
    </source>
</evidence>
<accession>L7VN11</accession>
<evidence type="ECO:0000313" key="2">
    <source>
        <dbReference type="Proteomes" id="UP000011220"/>
    </source>
</evidence>
<dbReference type="KEGG" id="css:Cst_c10560"/>
<keyword evidence="2" id="KW-1185">Reference proteome</keyword>
<dbReference type="EMBL" id="CP004044">
    <property type="protein sequence ID" value="AGC68054.1"/>
    <property type="molecule type" value="Genomic_DNA"/>
</dbReference>
<dbReference type="STRING" id="1121335.Cst_c10560"/>
<dbReference type="Proteomes" id="UP000011220">
    <property type="component" value="Chromosome"/>
</dbReference>
<sequence>MCFKLHNATNVNIRIYEKDKITKAPELLQNSGALFFNRLL</sequence>
<protein>
    <submittedName>
        <fullName evidence="1">Uncharacterized protein</fullName>
    </submittedName>
</protein>
<proteinExistence type="predicted"/>
<dbReference type="AlphaFoldDB" id="L7VN11"/>